<dbReference type="Gene3D" id="3.30.200.20">
    <property type="entry name" value="Phosphorylase Kinase, domain 1"/>
    <property type="match status" value="1"/>
</dbReference>
<keyword evidence="2" id="KW-1185">Reference proteome</keyword>
<organism evidence="1 2">
    <name type="scientific">Araneus ventricosus</name>
    <name type="common">Orbweaver spider</name>
    <name type="synonym">Epeira ventricosa</name>
    <dbReference type="NCBI Taxonomy" id="182803"/>
    <lineage>
        <taxon>Eukaryota</taxon>
        <taxon>Metazoa</taxon>
        <taxon>Ecdysozoa</taxon>
        <taxon>Arthropoda</taxon>
        <taxon>Chelicerata</taxon>
        <taxon>Arachnida</taxon>
        <taxon>Araneae</taxon>
        <taxon>Araneomorphae</taxon>
        <taxon>Entelegynae</taxon>
        <taxon>Araneoidea</taxon>
        <taxon>Araneidae</taxon>
        <taxon>Araneus</taxon>
    </lineage>
</organism>
<accession>A0A4Y2EXA1</accession>
<dbReference type="InterPro" id="IPR011009">
    <property type="entry name" value="Kinase-like_dom_sf"/>
</dbReference>
<proteinExistence type="predicted"/>
<feature type="non-terminal residue" evidence="1">
    <location>
        <position position="63"/>
    </location>
</feature>
<evidence type="ECO:0000313" key="1">
    <source>
        <dbReference type="EMBL" id="GBM33481.1"/>
    </source>
</evidence>
<sequence>MVSTQARHKVDGGTYAVKKIIFEYRKDSDYIKVMREVRNLSSLSNKYVVAYNNAWVQPVDEPC</sequence>
<name>A0A4Y2EXA1_ARAVE</name>
<gene>
    <name evidence="1" type="ORF">AVEN_61390_1</name>
</gene>
<dbReference type="EMBL" id="BGPR01094103">
    <property type="protein sequence ID" value="GBM33481.1"/>
    <property type="molecule type" value="Genomic_DNA"/>
</dbReference>
<comment type="caution">
    <text evidence="1">The sequence shown here is derived from an EMBL/GenBank/DDBJ whole genome shotgun (WGS) entry which is preliminary data.</text>
</comment>
<evidence type="ECO:0000313" key="2">
    <source>
        <dbReference type="Proteomes" id="UP000499080"/>
    </source>
</evidence>
<reference evidence="1 2" key="1">
    <citation type="journal article" date="2019" name="Sci. Rep.">
        <title>Orb-weaving spider Araneus ventricosus genome elucidates the spidroin gene catalogue.</title>
        <authorList>
            <person name="Kono N."/>
            <person name="Nakamura H."/>
            <person name="Ohtoshi R."/>
            <person name="Moran D.A.P."/>
            <person name="Shinohara A."/>
            <person name="Yoshida Y."/>
            <person name="Fujiwara M."/>
            <person name="Mori M."/>
            <person name="Tomita M."/>
            <person name="Arakawa K."/>
        </authorList>
    </citation>
    <scope>NUCLEOTIDE SEQUENCE [LARGE SCALE GENOMIC DNA]</scope>
</reference>
<dbReference type="OrthoDB" id="6430822at2759"/>
<dbReference type="Proteomes" id="UP000499080">
    <property type="component" value="Unassembled WGS sequence"/>
</dbReference>
<evidence type="ECO:0008006" key="3">
    <source>
        <dbReference type="Google" id="ProtNLM"/>
    </source>
</evidence>
<protein>
    <recommendedName>
        <fullName evidence="3">Protein kinase domain-containing protein</fullName>
    </recommendedName>
</protein>
<dbReference type="SUPFAM" id="SSF56112">
    <property type="entry name" value="Protein kinase-like (PK-like)"/>
    <property type="match status" value="1"/>
</dbReference>
<dbReference type="AlphaFoldDB" id="A0A4Y2EXA1"/>